<dbReference type="PANTHER" id="PTHR24363">
    <property type="entry name" value="SERINE/THREONINE PROTEIN KINASE"/>
    <property type="match status" value="1"/>
</dbReference>
<dbReference type="InterPro" id="IPR017441">
    <property type="entry name" value="Protein_kinase_ATP_BS"/>
</dbReference>
<dbReference type="PANTHER" id="PTHR24363:SF0">
    <property type="entry name" value="SERINE_THREONINE KINASE LIKE DOMAIN CONTAINING 1"/>
    <property type="match status" value="1"/>
</dbReference>
<comment type="catalytic activity">
    <reaction evidence="8">
        <text>L-seryl-[protein] + ATP = O-phospho-L-seryl-[protein] + ADP + H(+)</text>
        <dbReference type="Rhea" id="RHEA:17989"/>
        <dbReference type="Rhea" id="RHEA-COMP:9863"/>
        <dbReference type="Rhea" id="RHEA-COMP:11604"/>
        <dbReference type="ChEBI" id="CHEBI:15378"/>
        <dbReference type="ChEBI" id="CHEBI:29999"/>
        <dbReference type="ChEBI" id="CHEBI:30616"/>
        <dbReference type="ChEBI" id="CHEBI:83421"/>
        <dbReference type="ChEBI" id="CHEBI:456216"/>
        <dbReference type="EC" id="2.7.11.1"/>
    </reaction>
</comment>
<dbReference type="PROSITE" id="PS50011">
    <property type="entry name" value="PROTEIN_KINASE_DOM"/>
    <property type="match status" value="1"/>
</dbReference>
<evidence type="ECO:0000256" key="7">
    <source>
        <dbReference type="ARBA" id="ARBA00047899"/>
    </source>
</evidence>
<dbReference type="CDD" id="cd14014">
    <property type="entry name" value="STKc_PknB_like"/>
    <property type="match status" value="1"/>
</dbReference>
<keyword evidence="12" id="KW-1185">Reference proteome</keyword>
<evidence type="ECO:0000256" key="6">
    <source>
        <dbReference type="ARBA" id="ARBA00022840"/>
    </source>
</evidence>
<dbReference type="SMART" id="SM00220">
    <property type="entry name" value="S_TKc"/>
    <property type="match status" value="1"/>
</dbReference>
<evidence type="ECO:0000256" key="9">
    <source>
        <dbReference type="PROSITE-ProRule" id="PRU10141"/>
    </source>
</evidence>
<dbReference type="Gene3D" id="3.30.200.20">
    <property type="entry name" value="Phosphorylase Kinase, domain 1"/>
    <property type="match status" value="1"/>
</dbReference>
<feature type="binding site" evidence="9">
    <location>
        <position position="39"/>
    </location>
    <ligand>
        <name>ATP</name>
        <dbReference type="ChEBI" id="CHEBI:30616"/>
    </ligand>
</feature>
<keyword evidence="4 9" id="KW-0547">Nucleotide-binding</keyword>
<dbReference type="RefSeq" id="WP_281813312.1">
    <property type="nucleotide sequence ID" value="NZ_BRLB01000001.1"/>
</dbReference>
<evidence type="ECO:0000256" key="8">
    <source>
        <dbReference type="ARBA" id="ARBA00048679"/>
    </source>
</evidence>
<evidence type="ECO:0000256" key="5">
    <source>
        <dbReference type="ARBA" id="ARBA00022777"/>
    </source>
</evidence>
<dbReference type="SUPFAM" id="SSF52540">
    <property type="entry name" value="P-loop containing nucleoside triphosphate hydrolases"/>
    <property type="match status" value="1"/>
</dbReference>
<feature type="domain" description="Protein kinase" evidence="10">
    <location>
        <begin position="10"/>
        <end position="251"/>
    </location>
</feature>
<protein>
    <recommendedName>
        <fullName evidence="1">non-specific serine/threonine protein kinase</fullName>
        <ecNumber evidence="1">2.7.11.1</ecNumber>
    </recommendedName>
</protein>
<dbReference type="EC" id="2.7.11.1" evidence="1"/>
<dbReference type="AlphaFoldDB" id="A0A9W5Y9V1"/>
<name>A0A9W5Y9V1_9FIRM</name>
<evidence type="ECO:0000256" key="3">
    <source>
        <dbReference type="ARBA" id="ARBA00022679"/>
    </source>
</evidence>
<evidence type="ECO:0000256" key="1">
    <source>
        <dbReference type="ARBA" id="ARBA00012513"/>
    </source>
</evidence>
<accession>A0A9W5Y9V1</accession>
<keyword evidence="5" id="KW-0418">Kinase</keyword>
<gene>
    <name evidence="11" type="ORF">SH1V18_11950</name>
</gene>
<dbReference type="PROSITE" id="PS00107">
    <property type="entry name" value="PROTEIN_KINASE_ATP"/>
    <property type="match status" value="1"/>
</dbReference>
<comment type="catalytic activity">
    <reaction evidence="7">
        <text>L-threonyl-[protein] + ATP = O-phospho-L-threonyl-[protein] + ADP + H(+)</text>
        <dbReference type="Rhea" id="RHEA:46608"/>
        <dbReference type="Rhea" id="RHEA-COMP:11060"/>
        <dbReference type="Rhea" id="RHEA-COMP:11605"/>
        <dbReference type="ChEBI" id="CHEBI:15378"/>
        <dbReference type="ChEBI" id="CHEBI:30013"/>
        <dbReference type="ChEBI" id="CHEBI:30616"/>
        <dbReference type="ChEBI" id="CHEBI:61977"/>
        <dbReference type="ChEBI" id="CHEBI:456216"/>
        <dbReference type="EC" id="2.7.11.1"/>
    </reaction>
</comment>
<evidence type="ECO:0000259" key="10">
    <source>
        <dbReference type="PROSITE" id="PS50011"/>
    </source>
</evidence>
<organism evidence="11 12">
    <name type="scientific">Vallitalea longa</name>
    <dbReference type="NCBI Taxonomy" id="2936439"/>
    <lineage>
        <taxon>Bacteria</taxon>
        <taxon>Bacillati</taxon>
        <taxon>Bacillota</taxon>
        <taxon>Clostridia</taxon>
        <taxon>Lachnospirales</taxon>
        <taxon>Vallitaleaceae</taxon>
        <taxon>Vallitalea</taxon>
    </lineage>
</organism>
<dbReference type="Gene3D" id="3.40.50.300">
    <property type="entry name" value="P-loop containing nucleotide triphosphate hydrolases"/>
    <property type="match status" value="1"/>
</dbReference>
<sequence>MIGNTYFGKYRVIREIGKGGMSDVFLGENIKLGNRWAIKRVSKRCTSINLLAEPSILKDLNHPLIPQIVDIEEDADYLYIIEEYVQGVNLEEYRKQNKNIGEKTIVDIAMQICDVLEYLHTRKPYPIIFRDLKPGNIMLTDGNKIKFVDFGIAREYKYNSDTDTVLLGTRGFAAPEQYGLGQSDIRTDIYSFGVTLYYLISGNNITSTKKELYINEYGSYSDSLQKIIENCIKIHPNERYQSVKEIKEELTQINDNRKIQANTVYSVMKQSTVGVMSLTKRAGSTFFATNLASALAEHDVLVSLLELPYDEPYIYDLVGISNYSEIDYYPILNKISNDKSVKRDNITNINNILYLVRDPTREKIQNWDNNKTNKLIYSAKDSLISIVDIGFNYANVKNILDEFDLIYVLYDGYPPDLISNYHLIEEIKEYDKENSKVRYILNNYNIGINMKTLNNYLGIKPDITIPKLPSDIIYRCAYKKKFPYKDKKLRNIFDEKFKSIYKELLPKKYLKKCRKRLFR</sequence>
<dbReference type="InterPro" id="IPR027417">
    <property type="entry name" value="P-loop_NTPase"/>
</dbReference>
<dbReference type="InterPro" id="IPR011009">
    <property type="entry name" value="Kinase-like_dom_sf"/>
</dbReference>
<dbReference type="SUPFAM" id="SSF56112">
    <property type="entry name" value="Protein kinase-like (PK-like)"/>
    <property type="match status" value="1"/>
</dbReference>
<dbReference type="Proteomes" id="UP001144256">
    <property type="component" value="Unassembled WGS sequence"/>
</dbReference>
<dbReference type="InterPro" id="IPR000719">
    <property type="entry name" value="Prot_kinase_dom"/>
</dbReference>
<dbReference type="Pfam" id="PF00069">
    <property type="entry name" value="Pkinase"/>
    <property type="match status" value="1"/>
</dbReference>
<keyword evidence="6 9" id="KW-0067">ATP-binding</keyword>
<proteinExistence type="predicted"/>
<evidence type="ECO:0000313" key="12">
    <source>
        <dbReference type="Proteomes" id="UP001144256"/>
    </source>
</evidence>
<keyword evidence="3" id="KW-0808">Transferase</keyword>
<dbReference type="EMBL" id="BRLB01000001">
    <property type="protein sequence ID" value="GKX28715.1"/>
    <property type="molecule type" value="Genomic_DNA"/>
</dbReference>
<reference evidence="11" key="1">
    <citation type="submission" date="2022-06" db="EMBL/GenBank/DDBJ databases">
        <title>Vallitalea longa sp. nov., an anaerobic bacterium isolated from marine sediment.</title>
        <authorList>
            <person name="Hirano S."/>
            <person name="Terahara T."/>
            <person name="Mori K."/>
            <person name="Hamada M."/>
            <person name="Matsumoto R."/>
            <person name="Kobayashi T."/>
        </authorList>
    </citation>
    <scope>NUCLEOTIDE SEQUENCE</scope>
    <source>
        <strain evidence="11">SH18-1</strain>
    </source>
</reference>
<dbReference type="GO" id="GO:0005524">
    <property type="term" value="F:ATP binding"/>
    <property type="evidence" value="ECO:0007669"/>
    <property type="project" value="UniProtKB-UniRule"/>
</dbReference>
<evidence type="ECO:0000256" key="4">
    <source>
        <dbReference type="ARBA" id="ARBA00022741"/>
    </source>
</evidence>
<evidence type="ECO:0000313" key="11">
    <source>
        <dbReference type="EMBL" id="GKX28715.1"/>
    </source>
</evidence>
<evidence type="ECO:0000256" key="2">
    <source>
        <dbReference type="ARBA" id="ARBA00022527"/>
    </source>
</evidence>
<keyword evidence="2" id="KW-0723">Serine/threonine-protein kinase</keyword>
<comment type="caution">
    <text evidence="11">The sequence shown here is derived from an EMBL/GenBank/DDBJ whole genome shotgun (WGS) entry which is preliminary data.</text>
</comment>
<dbReference type="Gene3D" id="1.10.510.10">
    <property type="entry name" value="Transferase(Phosphotransferase) domain 1"/>
    <property type="match status" value="1"/>
</dbReference>
<dbReference type="GO" id="GO:0004674">
    <property type="term" value="F:protein serine/threonine kinase activity"/>
    <property type="evidence" value="ECO:0007669"/>
    <property type="project" value="UniProtKB-KW"/>
</dbReference>